<reference evidence="2" key="1">
    <citation type="journal article" date="2023" name="Nat. Plants">
        <title>Single-cell RNA sequencing provides a high-resolution roadmap for understanding the multicellular compartmentation of specialized metabolism.</title>
        <authorList>
            <person name="Sun S."/>
            <person name="Shen X."/>
            <person name="Li Y."/>
            <person name="Li Y."/>
            <person name="Wang S."/>
            <person name="Li R."/>
            <person name="Zhang H."/>
            <person name="Shen G."/>
            <person name="Guo B."/>
            <person name="Wei J."/>
            <person name="Xu J."/>
            <person name="St-Pierre B."/>
            <person name="Chen S."/>
            <person name="Sun C."/>
        </authorList>
    </citation>
    <scope>NUCLEOTIDE SEQUENCE [LARGE SCALE GENOMIC DNA]</scope>
</reference>
<dbReference type="Proteomes" id="UP001060085">
    <property type="component" value="Linkage Group LG04"/>
</dbReference>
<keyword evidence="2" id="KW-1185">Reference proteome</keyword>
<comment type="caution">
    <text evidence="1">The sequence shown here is derived from an EMBL/GenBank/DDBJ whole genome shotgun (WGS) entry which is preliminary data.</text>
</comment>
<evidence type="ECO:0000313" key="1">
    <source>
        <dbReference type="EMBL" id="KAI5669919.1"/>
    </source>
</evidence>
<dbReference type="EMBL" id="CM044704">
    <property type="protein sequence ID" value="KAI5669919.1"/>
    <property type="molecule type" value="Genomic_DNA"/>
</dbReference>
<evidence type="ECO:0000313" key="2">
    <source>
        <dbReference type="Proteomes" id="UP001060085"/>
    </source>
</evidence>
<proteinExistence type="predicted"/>
<accession>A0ACC0BB73</accession>
<sequence length="138" mass="15286">MMLGKRSRAPVMKRTTSMKGITTVDSHQDPPHNPIDPEDQGHLMNVHDINCSSALLSPRYYNRKLQTAAAATANFLRSCGLCNRRLVPGRDIYMYRGDTAFCSQECREQQMKQDESKERHTVAAAAGSSEGTGETIVA</sequence>
<organism evidence="1 2">
    <name type="scientific">Catharanthus roseus</name>
    <name type="common">Madagascar periwinkle</name>
    <name type="synonym">Vinca rosea</name>
    <dbReference type="NCBI Taxonomy" id="4058"/>
    <lineage>
        <taxon>Eukaryota</taxon>
        <taxon>Viridiplantae</taxon>
        <taxon>Streptophyta</taxon>
        <taxon>Embryophyta</taxon>
        <taxon>Tracheophyta</taxon>
        <taxon>Spermatophyta</taxon>
        <taxon>Magnoliopsida</taxon>
        <taxon>eudicotyledons</taxon>
        <taxon>Gunneridae</taxon>
        <taxon>Pentapetalae</taxon>
        <taxon>asterids</taxon>
        <taxon>lamiids</taxon>
        <taxon>Gentianales</taxon>
        <taxon>Apocynaceae</taxon>
        <taxon>Rauvolfioideae</taxon>
        <taxon>Vinceae</taxon>
        <taxon>Catharanthinae</taxon>
        <taxon>Catharanthus</taxon>
    </lineage>
</organism>
<protein>
    <submittedName>
        <fullName evidence="1">Uncharacterized protein</fullName>
    </submittedName>
</protein>
<name>A0ACC0BB73_CATRO</name>
<gene>
    <name evidence="1" type="ORF">M9H77_19772</name>
</gene>